<keyword evidence="4" id="KW-1185">Reference proteome</keyword>
<gene>
    <name evidence="3" type="ORF">DL762_007922</name>
</gene>
<sequence length="93" mass="9985">MATNLIGTVVGIVVAVIVVTAVILVLSLYWQRIFGRTHTEDRYGASSMSEKGWPKPRGGSTVGSDWTGPSPPSSSRSSRPSDDPMLKKAVLRN</sequence>
<evidence type="ECO:0000256" key="1">
    <source>
        <dbReference type="SAM" id="MobiDB-lite"/>
    </source>
</evidence>
<evidence type="ECO:0000313" key="4">
    <source>
        <dbReference type="Proteomes" id="UP000294003"/>
    </source>
</evidence>
<organism evidence="3 4">
    <name type="scientific">Monosporascus cannonballus</name>
    <dbReference type="NCBI Taxonomy" id="155416"/>
    <lineage>
        <taxon>Eukaryota</taxon>
        <taxon>Fungi</taxon>
        <taxon>Dikarya</taxon>
        <taxon>Ascomycota</taxon>
        <taxon>Pezizomycotina</taxon>
        <taxon>Sordariomycetes</taxon>
        <taxon>Xylariomycetidae</taxon>
        <taxon>Xylariales</taxon>
        <taxon>Xylariales incertae sedis</taxon>
        <taxon>Monosporascus</taxon>
    </lineage>
</organism>
<dbReference type="Proteomes" id="UP000294003">
    <property type="component" value="Unassembled WGS sequence"/>
</dbReference>
<proteinExistence type="predicted"/>
<reference evidence="3 4" key="1">
    <citation type="submission" date="2018-06" db="EMBL/GenBank/DDBJ databases">
        <title>Complete Genomes of Monosporascus.</title>
        <authorList>
            <person name="Robinson A.J."/>
            <person name="Natvig D.O."/>
        </authorList>
    </citation>
    <scope>NUCLEOTIDE SEQUENCE [LARGE SCALE GENOMIC DNA]</scope>
    <source>
        <strain evidence="3 4">CBS 609.92</strain>
    </source>
</reference>
<protein>
    <submittedName>
        <fullName evidence="3">Uncharacterized protein</fullName>
    </submittedName>
</protein>
<keyword evidence="2" id="KW-0472">Membrane</keyword>
<feature type="transmembrane region" description="Helical" evidence="2">
    <location>
        <begin position="6"/>
        <end position="30"/>
    </location>
</feature>
<name>A0ABY0GXQ9_9PEZI</name>
<comment type="caution">
    <text evidence="3">The sequence shown here is derived from an EMBL/GenBank/DDBJ whole genome shotgun (WGS) entry which is preliminary data.</text>
</comment>
<feature type="region of interest" description="Disordered" evidence="1">
    <location>
        <begin position="41"/>
        <end position="93"/>
    </location>
</feature>
<evidence type="ECO:0000313" key="3">
    <source>
        <dbReference type="EMBL" id="RYO79915.1"/>
    </source>
</evidence>
<accession>A0ABY0GXQ9</accession>
<keyword evidence="2" id="KW-1133">Transmembrane helix</keyword>
<dbReference type="EMBL" id="QJNS01000309">
    <property type="protein sequence ID" value="RYO79915.1"/>
    <property type="molecule type" value="Genomic_DNA"/>
</dbReference>
<evidence type="ECO:0000256" key="2">
    <source>
        <dbReference type="SAM" id="Phobius"/>
    </source>
</evidence>
<keyword evidence="2" id="KW-0812">Transmembrane</keyword>